<evidence type="ECO:0000313" key="3">
    <source>
        <dbReference type="Proteomes" id="UP001141327"/>
    </source>
</evidence>
<comment type="caution">
    <text evidence="2">The sequence shown here is derived from an EMBL/GenBank/DDBJ whole genome shotgun (WGS) entry which is preliminary data.</text>
</comment>
<feature type="region of interest" description="Disordered" evidence="1">
    <location>
        <begin position="517"/>
        <end position="543"/>
    </location>
</feature>
<proteinExistence type="predicted"/>
<organism evidence="2 3">
    <name type="scientific">Paratrimastix pyriformis</name>
    <dbReference type="NCBI Taxonomy" id="342808"/>
    <lineage>
        <taxon>Eukaryota</taxon>
        <taxon>Metamonada</taxon>
        <taxon>Preaxostyla</taxon>
        <taxon>Paratrimastigidae</taxon>
        <taxon>Paratrimastix</taxon>
    </lineage>
</organism>
<gene>
    <name evidence="2" type="ORF">PAPYR_5842</name>
</gene>
<accession>A0ABQ8UM70</accession>
<sequence>MDSLGPELEVILRNVFLNFFQGIDPTLRNPPTNINGHHLYLLPPQLNHIAKSLSICGCFLPSSGMVMLFSSDVSYKSTLRPGVGMDPFTKGRWPFPEDSETKVYIPQPLALWRPMSPPNIQPGVGGALLGGFGKLVFANQNGIWTADAIQEPVFRQLSQDATLAAPLASSLISDSGVLLFGQKSDGLAPIIFDLRSRSASRLATYTDLQGTNYPARAMWGASSFFYEMGKELLYLFEGEDGRWWRKRIRYYGNDRLRPLPRADQHSICFKASTLLWLGQDEKGLQCRVVLAYESSWQTYAIPAPTIAQQVEHVQLCLWRNQPLCVNIRNLAVQKLVDDRWVDVQTGFTHPPARSLITGWVAAEGSRLYCIRNIGGSVRLYVYDPDLMSGDLVSLQPPRPLPEPAAPIPRSRQVITPANITPNPFSLASVLPKQDRGRNPPGDFPNGTACRLASVSRVLSRVPASMRNRPIDRLGLPSFIGPSSRPIGVPSSTSCFLVSFIFANPDSSVDIFRPSGFPSAPAASPPSGPDHTPASTSNHPASAAPDQLADLHTIHRNAKWRPAGRPGCPCDIMLAWDRCAREFRVTPSPHSLTWPQLMIAMVDEVAGQLDRMASQFKTLILDGNTDPAKPPTFLFGWLVSYLRQSKPALAGFEERVAARMQGVLQCGVDGLRRTGAWAAMLELAMLLYAEAGAPDVECVKGREIQLIDADNQILGRIK</sequence>
<dbReference type="Proteomes" id="UP001141327">
    <property type="component" value="Unassembled WGS sequence"/>
</dbReference>
<protein>
    <submittedName>
        <fullName evidence="2">Uncharacterized protein</fullName>
    </submittedName>
</protein>
<reference evidence="2" key="1">
    <citation type="journal article" date="2022" name="bioRxiv">
        <title>Genomics of Preaxostyla Flagellates Illuminates Evolutionary Transitions and the Path Towards Mitochondrial Loss.</title>
        <authorList>
            <person name="Novak L.V.F."/>
            <person name="Treitli S.C."/>
            <person name="Pyrih J."/>
            <person name="Halakuc P."/>
            <person name="Pipaliya S.V."/>
            <person name="Vacek V."/>
            <person name="Brzon O."/>
            <person name="Soukal P."/>
            <person name="Eme L."/>
            <person name="Dacks J.B."/>
            <person name="Karnkowska A."/>
            <person name="Elias M."/>
            <person name="Hampl V."/>
        </authorList>
    </citation>
    <scope>NUCLEOTIDE SEQUENCE</scope>
    <source>
        <strain evidence="2">RCP-MX</strain>
    </source>
</reference>
<evidence type="ECO:0000256" key="1">
    <source>
        <dbReference type="SAM" id="MobiDB-lite"/>
    </source>
</evidence>
<name>A0ABQ8UM70_9EUKA</name>
<evidence type="ECO:0000313" key="2">
    <source>
        <dbReference type="EMBL" id="KAJ4458449.1"/>
    </source>
</evidence>
<dbReference type="EMBL" id="JAPMOS010000029">
    <property type="protein sequence ID" value="KAJ4458449.1"/>
    <property type="molecule type" value="Genomic_DNA"/>
</dbReference>
<keyword evidence="3" id="KW-1185">Reference proteome</keyword>